<dbReference type="EMBL" id="OZ034819">
    <property type="protein sequence ID" value="CAL1394462.1"/>
    <property type="molecule type" value="Genomic_DNA"/>
</dbReference>
<dbReference type="Proteomes" id="UP001497516">
    <property type="component" value="Chromosome 6"/>
</dbReference>
<feature type="transmembrane region" description="Helical" evidence="2">
    <location>
        <begin position="79"/>
        <end position="101"/>
    </location>
</feature>
<keyword evidence="4" id="KW-1185">Reference proteome</keyword>
<dbReference type="GO" id="GO:0006857">
    <property type="term" value="P:oligopeptide transport"/>
    <property type="evidence" value="ECO:0007669"/>
    <property type="project" value="InterPro"/>
</dbReference>
<dbReference type="InterPro" id="IPR036259">
    <property type="entry name" value="MFS_trans_sf"/>
</dbReference>
<name>A0AAV2F8U8_9ROSI</name>
<sequence>MDSAIAPAGSVDNSSDNPHARDQKRLQQRARTKGGWNVALFINFVEMAERFAFYGLSGNLITYLTDHLHHPLATAAKNVNTWVGVSSIFPVLGALVADSYLGRFTTILIASVVYFIGMVLLALSVSVGVTGRQCSSQRYM</sequence>
<dbReference type="PROSITE" id="PS01022">
    <property type="entry name" value="PTR2_1"/>
    <property type="match status" value="1"/>
</dbReference>
<accession>A0AAV2F8U8</accession>
<evidence type="ECO:0000313" key="3">
    <source>
        <dbReference type="EMBL" id="CAL1394462.1"/>
    </source>
</evidence>
<dbReference type="AlphaFoldDB" id="A0AAV2F8U8"/>
<evidence type="ECO:0000256" key="2">
    <source>
        <dbReference type="SAM" id="Phobius"/>
    </source>
</evidence>
<keyword evidence="2" id="KW-0812">Transmembrane</keyword>
<keyword evidence="2" id="KW-1133">Transmembrane helix</keyword>
<dbReference type="Gene3D" id="1.20.1250.20">
    <property type="entry name" value="MFS general substrate transporter like domains"/>
    <property type="match status" value="1"/>
</dbReference>
<keyword evidence="2" id="KW-0472">Membrane</keyword>
<dbReference type="GO" id="GO:0016020">
    <property type="term" value="C:membrane"/>
    <property type="evidence" value="ECO:0007669"/>
    <property type="project" value="InterPro"/>
</dbReference>
<proteinExistence type="predicted"/>
<dbReference type="GO" id="GO:0022857">
    <property type="term" value="F:transmembrane transporter activity"/>
    <property type="evidence" value="ECO:0007669"/>
    <property type="project" value="InterPro"/>
</dbReference>
<dbReference type="SUPFAM" id="SSF103473">
    <property type="entry name" value="MFS general substrate transporter"/>
    <property type="match status" value="1"/>
</dbReference>
<reference evidence="3 4" key="1">
    <citation type="submission" date="2024-04" db="EMBL/GenBank/DDBJ databases">
        <authorList>
            <person name="Fracassetti M."/>
        </authorList>
    </citation>
    <scope>NUCLEOTIDE SEQUENCE [LARGE SCALE GENOMIC DNA]</scope>
</reference>
<gene>
    <name evidence="3" type="ORF">LTRI10_LOCUS34964</name>
</gene>
<dbReference type="PANTHER" id="PTHR11654">
    <property type="entry name" value="OLIGOPEPTIDE TRANSPORTER-RELATED"/>
    <property type="match status" value="1"/>
</dbReference>
<feature type="transmembrane region" description="Helical" evidence="2">
    <location>
        <begin position="107"/>
        <end position="130"/>
    </location>
</feature>
<feature type="region of interest" description="Disordered" evidence="1">
    <location>
        <begin position="1"/>
        <end position="29"/>
    </location>
</feature>
<evidence type="ECO:0000313" key="4">
    <source>
        <dbReference type="Proteomes" id="UP001497516"/>
    </source>
</evidence>
<evidence type="ECO:0000256" key="1">
    <source>
        <dbReference type="SAM" id="MobiDB-lite"/>
    </source>
</evidence>
<protein>
    <submittedName>
        <fullName evidence="3">Uncharacterized protein</fullName>
    </submittedName>
</protein>
<organism evidence="3 4">
    <name type="scientific">Linum trigynum</name>
    <dbReference type="NCBI Taxonomy" id="586398"/>
    <lineage>
        <taxon>Eukaryota</taxon>
        <taxon>Viridiplantae</taxon>
        <taxon>Streptophyta</taxon>
        <taxon>Embryophyta</taxon>
        <taxon>Tracheophyta</taxon>
        <taxon>Spermatophyta</taxon>
        <taxon>Magnoliopsida</taxon>
        <taxon>eudicotyledons</taxon>
        <taxon>Gunneridae</taxon>
        <taxon>Pentapetalae</taxon>
        <taxon>rosids</taxon>
        <taxon>fabids</taxon>
        <taxon>Malpighiales</taxon>
        <taxon>Linaceae</taxon>
        <taxon>Linum</taxon>
    </lineage>
</organism>
<dbReference type="InterPro" id="IPR018456">
    <property type="entry name" value="PTR2_symporter_CS"/>
</dbReference>